<keyword evidence="5 7" id="KW-1133">Transmembrane helix</keyword>
<dbReference type="GeneID" id="6758530"/>
<gene>
    <name evidence="8" type="ORF">TRIADDRAFT_61364</name>
</gene>
<dbReference type="InterPro" id="IPR002259">
    <property type="entry name" value="Eqnu_transpt"/>
</dbReference>
<keyword evidence="4 7" id="KW-0812">Transmembrane</keyword>
<organism evidence="8 9">
    <name type="scientific">Trichoplax adhaerens</name>
    <name type="common">Trichoplax reptans</name>
    <dbReference type="NCBI Taxonomy" id="10228"/>
    <lineage>
        <taxon>Eukaryota</taxon>
        <taxon>Metazoa</taxon>
        <taxon>Placozoa</taxon>
        <taxon>Uniplacotomia</taxon>
        <taxon>Trichoplacea</taxon>
        <taxon>Trichoplacidae</taxon>
        <taxon>Trichoplax</taxon>
    </lineage>
</organism>
<keyword evidence="9" id="KW-1185">Reference proteome</keyword>
<name>B3SAS6_TRIAD</name>
<evidence type="ECO:0000256" key="7">
    <source>
        <dbReference type="SAM" id="Phobius"/>
    </source>
</evidence>
<dbReference type="InParanoid" id="B3SAS6"/>
<dbReference type="CTD" id="6758530"/>
<keyword evidence="3" id="KW-0813">Transport</keyword>
<dbReference type="HOGENOM" id="CLU_987233_0_0_1"/>
<evidence type="ECO:0000256" key="6">
    <source>
        <dbReference type="ARBA" id="ARBA00023136"/>
    </source>
</evidence>
<dbReference type="OMA" id="DYSHTTE"/>
<accession>B3SAS6</accession>
<evidence type="ECO:0000256" key="1">
    <source>
        <dbReference type="ARBA" id="ARBA00004141"/>
    </source>
</evidence>
<proteinExistence type="inferred from homology"/>
<dbReference type="Pfam" id="PF01733">
    <property type="entry name" value="Nucleoside_tran"/>
    <property type="match status" value="1"/>
</dbReference>
<sequence length="246" mass="27946">MYTKFFSSNGIRKSQWFCLLCQWSWDTSLMHDYSHTTEQKYVQQKKKLLDDARRSSDSDDEDDHVPYENSKLRRIKYIFGKVWPVVVAQLLCCGVSYCIVPSIASRAISIYRGNNTLLTGPLFIPIVCFLLFAVADVVGRLTSRWILLPGQNQGILLLIISISRIIFIPLFMYCNVHPRRHLPVKIYSDIVYTILIVLLGISHGYINTLCSMYAPKRVPPKLSESAGAMAYLFLVIGVTVALISSV</sequence>
<dbReference type="SUPFAM" id="SSF103473">
    <property type="entry name" value="MFS general substrate transporter"/>
    <property type="match status" value="1"/>
</dbReference>
<dbReference type="GO" id="GO:0005337">
    <property type="term" value="F:nucleoside transmembrane transporter activity"/>
    <property type="evidence" value="ECO:0000318"/>
    <property type="project" value="GO_Central"/>
</dbReference>
<evidence type="ECO:0000313" key="9">
    <source>
        <dbReference type="Proteomes" id="UP000009022"/>
    </source>
</evidence>
<dbReference type="Proteomes" id="UP000009022">
    <property type="component" value="Unassembled WGS sequence"/>
</dbReference>
<comment type="subcellular location">
    <subcellularLocation>
        <location evidence="1">Membrane</location>
        <topology evidence="1">Multi-pass membrane protein</topology>
    </subcellularLocation>
</comment>
<protein>
    <submittedName>
        <fullName evidence="8">Uncharacterized protein</fullName>
    </submittedName>
</protein>
<feature type="transmembrane region" description="Helical" evidence="7">
    <location>
        <begin position="82"/>
        <end position="104"/>
    </location>
</feature>
<dbReference type="RefSeq" id="XP_002117317.1">
    <property type="nucleotide sequence ID" value="XM_002117281.1"/>
</dbReference>
<evidence type="ECO:0000256" key="2">
    <source>
        <dbReference type="ARBA" id="ARBA00007965"/>
    </source>
</evidence>
<reference evidence="8 9" key="1">
    <citation type="journal article" date="2008" name="Nature">
        <title>The Trichoplax genome and the nature of placozoans.</title>
        <authorList>
            <person name="Srivastava M."/>
            <person name="Begovic E."/>
            <person name="Chapman J."/>
            <person name="Putnam N.H."/>
            <person name="Hellsten U."/>
            <person name="Kawashima T."/>
            <person name="Kuo A."/>
            <person name="Mitros T."/>
            <person name="Salamov A."/>
            <person name="Carpenter M.L."/>
            <person name="Signorovitch A.Y."/>
            <person name="Moreno M.A."/>
            <person name="Kamm K."/>
            <person name="Grimwood J."/>
            <person name="Schmutz J."/>
            <person name="Shapiro H."/>
            <person name="Grigoriev I.V."/>
            <person name="Buss L.W."/>
            <person name="Schierwater B."/>
            <person name="Dellaporta S.L."/>
            <person name="Rokhsar D.S."/>
        </authorList>
    </citation>
    <scope>NUCLEOTIDE SEQUENCE [LARGE SCALE GENOMIC DNA]</scope>
    <source>
        <strain evidence="8 9">Grell-BS-1999</strain>
    </source>
</reference>
<keyword evidence="6 7" id="KW-0472">Membrane</keyword>
<dbReference type="OrthoDB" id="1856718at2759"/>
<dbReference type="PANTHER" id="PTHR10332">
    <property type="entry name" value="EQUILIBRATIVE NUCLEOSIDE TRANSPORTER"/>
    <property type="match status" value="1"/>
</dbReference>
<comment type="similarity">
    <text evidence="2">Belongs to the SLC29A/ENT transporter (TC 2.A.57) family.</text>
</comment>
<feature type="transmembrane region" description="Helical" evidence="7">
    <location>
        <begin position="186"/>
        <end position="206"/>
    </location>
</feature>
<dbReference type="PANTHER" id="PTHR10332:SF88">
    <property type="entry name" value="EQUILIBRATIVE NUCLEOSIDE TRANSPORTER 1, ISOFORM A"/>
    <property type="match status" value="1"/>
</dbReference>
<dbReference type="PhylomeDB" id="B3SAS6"/>
<feature type="transmembrane region" description="Helical" evidence="7">
    <location>
        <begin position="226"/>
        <end position="244"/>
    </location>
</feature>
<dbReference type="AlphaFoldDB" id="B3SAS6"/>
<dbReference type="EMBL" id="DS985262">
    <property type="protein sequence ID" value="EDV20156.1"/>
    <property type="molecule type" value="Genomic_DNA"/>
</dbReference>
<feature type="transmembrane region" description="Helical" evidence="7">
    <location>
        <begin position="116"/>
        <end position="135"/>
    </location>
</feature>
<evidence type="ECO:0000313" key="8">
    <source>
        <dbReference type="EMBL" id="EDV20156.1"/>
    </source>
</evidence>
<dbReference type="PRINTS" id="PR01130">
    <property type="entry name" value="DERENTRNSPRT"/>
</dbReference>
<dbReference type="eggNOG" id="KOG1479">
    <property type="taxonomic scope" value="Eukaryota"/>
</dbReference>
<feature type="transmembrane region" description="Helical" evidence="7">
    <location>
        <begin position="155"/>
        <end position="174"/>
    </location>
</feature>
<dbReference type="InterPro" id="IPR036259">
    <property type="entry name" value="MFS_trans_sf"/>
</dbReference>
<evidence type="ECO:0000256" key="3">
    <source>
        <dbReference type="ARBA" id="ARBA00022448"/>
    </source>
</evidence>
<dbReference type="KEGG" id="tad:TRIADDRAFT_61364"/>
<evidence type="ECO:0000256" key="5">
    <source>
        <dbReference type="ARBA" id="ARBA00022989"/>
    </source>
</evidence>
<evidence type="ECO:0000256" key="4">
    <source>
        <dbReference type="ARBA" id="ARBA00022692"/>
    </source>
</evidence>
<dbReference type="GO" id="GO:0005886">
    <property type="term" value="C:plasma membrane"/>
    <property type="evidence" value="ECO:0000318"/>
    <property type="project" value="GO_Central"/>
</dbReference>